<organism evidence="7 8">
    <name type="scientific">Limnohabitans curvus</name>
    <dbReference type="NCBI Taxonomy" id="323423"/>
    <lineage>
        <taxon>Bacteria</taxon>
        <taxon>Pseudomonadati</taxon>
        <taxon>Pseudomonadota</taxon>
        <taxon>Betaproteobacteria</taxon>
        <taxon>Burkholderiales</taxon>
        <taxon>Comamonadaceae</taxon>
        <taxon>Limnohabitans</taxon>
    </lineage>
</organism>
<keyword evidence="2" id="KW-0175">Coiled coil</keyword>
<evidence type="ECO:0000259" key="6">
    <source>
        <dbReference type="Pfam" id="PF13296"/>
    </source>
</evidence>
<comment type="similarity">
    <text evidence="1">Belongs to the VgrG protein family.</text>
</comment>
<feature type="coiled-coil region" evidence="2">
    <location>
        <begin position="675"/>
        <end position="702"/>
    </location>
</feature>
<name>A0A315ENU3_9BURK</name>
<dbReference type="NCBIfam" id="TIGR03361">
    <property type="entry name" value="VI_Rhs_Vgr"/>
    <property type="match status" value="1"/>
</dbReference>
<dbReference type="SUPFAM" id="SSF69349">
    <property type="entry name" value="Phage fibre proteins"/>
    <property type="match status" value="1"/>
</dbReference>
<dbReference type="InterPro" id="IPR006531">
    <property type="entry name" value="Gp5/Vgr_OB"/>
</dbReference>
<comment type="caution">
    <text evidence="7">The sequence shown here is derived from an EMBL/GenBank/DDBJ whole genome shotgun (WGS) entry which is preliminary data.</text>
</comment>
<feature type="domain" description="Gp5/Type VI secretion system Vgr protein OB-fold" evidence="4">
    <location>
        <begin position="461"/>
        <end position="530"/>
    </location>
</feature>
<dbReference type="Gene3D" id="4.10.220.110">
    <property type="match status" value="1"/>
</dbReference>
<dbReference type="NCBIfam" id="TIGR01646">
    <property type="entry name" value="vgr_GE"/>
    <property type="match status" value="1"/>
</dbReference>
<dbReference type="InterPro" id="IPR006533">
    <property type="entry name" value="T6SS_Vgr_RhsGE"/>
</dbReference>
<feature type="domain" description="Putative type VI secretion system Rhs element associated Vgr" evidence="6">
    <location>
        <begin position="563"/>
        <end position="667"/>
    </location>
</feature>
<sequence>MSMQHLFTTKRPLSVQSSALDQVVGAGSLVPLKLEGAEGLNQLFEYKLTLQTPDALNFVGGAAANYALQDLVGHELCCQIELEGHGSFVAGLAGLAGMSNQDAGVREISGLITQARFLGEDSRHALYELTLRSWLHLATLTSDCKVFQDQTPVDVINAVLADYPFAVERRLIESYPVRDYCVQYNESDFEFVTRLMQTWGINYHFEHSGGVHRLVLSDHNGAFKPAHDYPFYPLGHKLDREYIHAFSPAEQMVSARFASVEYDYTRPKTDLASEHKAPRNTGHNTQEVYQWHQTRYAQPNAGATKPANQTEEQGKHLARLRMQALRQDGLRASGVGHVRGIQAGSTFKLSEYPQSKANTEYITLGTHVLIENVSEDTQRDSSNAAQQILQNVISSVQALNIKALSDAQRLSGQWRVVTQFDVQPSTEALRPAFANEKPRTHGPETAVVCGPSADTAESNLYTDQLGRIKVQFHWDRYGQKNQNSSCWVRVGSAWAGNQLGAMHVPRVGQEVIVDFLGGDPDAPICTGRVYNQLNMPPWALPSSQALSGFRSRELTPSGGNSAAGRSNHLILDDTEAKIQAQLKSDHAHSQLSLGHISRIEDNQGRKDARGEGFELRTDNHGAIRAKDGLLISTEGRSQAQSHMLDMGETTSRLTQARDQHETLANLAKDHQAHDADDQDEVAKQLKAQNEAIKGEAKGEEGQHPELTEPYLIMASPAGIQSTTTQTTHQHSGQHHAITSGGHTSISTGRSLLASVKEHLRLFAQQGIRIFSAKGKVQLQAQDNDMELIAKRVVEIMSTGDWIKATAAKGIRLQSGPTEVTITPEGVKWVTPGYDHVYAADHQTFTPASAAAVAMPKLPVIPILADNSLRLDSSALQNADFLPEAATSFSNLSVDADGEKIASMPLSETSSQRFVFAGQAGDADIYLKSDDHWQTEINSLDEGQT</sequence>
<keyword evidence="8" id="KW-1185">Reference proteome</keyword>
<feature type="domain" description="DUF2345" evidence="5">
    <location>
        <begin position="699"/>
        <end position="846"/>
    </location>
</feature>
<evidence type="ECO:0000259" key="4">
    <source>
        <dbReference type="Pfam" id="PF04717"/>
    </source>
</evidence>
<dbReference type="InterPro" id="IPR037026">
    <property type="entry name" value="Vgr_OB-fold_dom_sf"/>
</dbReference>
<evidence type="ECO:0000256" key="2">
    <source>
        <dbReference type="SAM" id="Coils"/>
    </source>
</evidence>
<dbReference type="Pfam" id="PF10106">
    <property type="entry name" value="DUF2345"/>
    <property type="match status" value="1"/>
</dbReference>
<accession>A0A315ENU3</accession>
<dbReference type="Gene3D" id="2.30.110.50">
    <property type="match status" value="1"/>
</dbReference>
<reference evidence="7 8" key="1">
    <citation type="submission" date="2017-04" db="EMBL/GenBank/DDBJ databases">
        <title>Unexpected and diverse lifestyles within the genus Limnohabitans.</title>
        <authorList>
            <person name="Kasalicky V."/>
            <person name="Mehrshad M."/>
            <person name="Andrei S.-A."/>
            <person name="Salcher M."/>
            <person name="Kratochvilova H."/>
            <person name="Simek K."/>
            <person name="Ghai R."/>
        </authorList>
    </citation>
    <scope>NUCLEOTIDE SEQUENCE [LARGE SCALE GENOMIC DNA]</scope>
    <source>
        <strain evidence="7 8">MWH-C5</strain>
    </source>
</reference>
<dbReference type="Pfam" id="PF05954">
    <property type="entry name" value="Phage_GPD"/>
    <property type="match status" value="1"/>
</dbReference>
<evidence type="ECO:0000313" key="8">
    <source>
        <dbReference type="Proteomes" id="UP000251341"/>
    </source>
</evidence>
<gene>
    <name evidence="7" type="ORF">B9Z44_04345</name>
</gene>
<dbReference type="SUPFAM" id="SSF69279">
    <property type="entry name" value="Phage tail proteins"/>
    <property type="match status" value="2"/>
</dbReference>
<dbReference type="SUPFAM" id="SSF69255">
    <property type="entry name" value="gp5 N-terminal domain-like"/>
    <property type="match status" value="1"/>
</dbReference>
<protein>
    <submittedName>
        <fullName evidence="7">Type VI secretion protein ImpA</fullName>
    </submittedName>
</protein>
<dbReference type="Proteomes" id="UP000251341">
    <property type="component" value="Unassembled WGS sequence"/>
</dbReference>
<dbReference type="Pfam" id="PF13296">
    <property type="entry name" value="T6SS_Vgr"/>
    <property type="match status" value="1"/>
</dbReference>
<evidence type="ECO:0000256" key="1">
    <source>
        <dbReference type="ARBA" id="ARBA00005558"/>
    </source>
</evidence>
<dbReference type="InterPro" id="IPR018769">
    <property type="entry name" value="VgrG2_DUF2345"/>
</dbReference>
<proteinExistence type="inferred from homology"/>
<dbReference type="Gene3D" id="3.55.50.10">
    <property type="entry name" value="Baseplate protein-like domains"/>
    <property type="match status" value="1"/>
</dbReference>
<evidence type="ECO:0000259" key="5">
    <source>
        <dbReference type="Pfam" id="PF10106"/>
    </source>
</evidence>
<dbReference type="EMBL" id="NESP01000001">
    <property type="protein sequence ID" value="PUE58889.1"/>
    <property type="molecule type" value="Genomic_DNA"/>
</dbReference>
<evidence type="ECO:0000256" key="3">
    <source>
        <dbReference type="SAM" id="MobiDB-lite"/>
    </source>
</evidence>
<feature type="compositionally biased region" description="Low complexity" evidence="3">
    <location>
        <begin position="720"/>
        <end position="730"/>
    </location>
</feature>
<feature type="region of interest" description="Disordered" evidence="3">
    <location>
        <begin position="720"/>
        <end position="743"/>
    </location>
</feature>
<dbReference type="Gene3D" id="2.40.50.230">
    <property type="entry name" value="Gp5 N-terminal domain"/>
    <property type="match status" value="1"/>
</dbReference>
<dbReference type="AlphaFoldDB" id="A0A315ENU3"/>
<evidence type="ECO:0000313" key="7">
    <source>
        <dbReference type="EMBL" id="PUE58889.1"/>
    </source>
</evidence>
<dbReference type="Pfam" id="PF04717">
    <property type="entry name" value="Phage_base_V"/>
    <property type="match status" value="1"/>
</dbReference>
<dbReference type="InterPro" id="IPR017847">
    <property type="entry name" value="T6SS_RhsGE_Vgr_subset"/>
</dbReference>
<dbReference type="InterPro" id="IPR028244">
    <property type="entry name" value="T6SS_Rhs_Vgr_dom"/>
</dbReference>